<sequence length="375" mass="40892">MPITSRPGCREDFKVAIICALPQEPDAVSLLFDEFWDEDGDPYGRAPGDTNTYTTGRIGKHNVVLVVLPNMGNNGAATATASVRSSYRCLKLALLVGICGGVPNRARLWYPESFVHKNTVEDIFGRASKDIRALIARFETELGRERQEEKTAKYLQHLQSNAKRRRPRAKYQYAGPGEEKLFAPDYTHQHREACDASASEQTGFCEAAAHASRVDLGCDESRLIARVRLQSEEGLDRDGVPSPRTFMGCVASGDPVMKSGEHCDRIAAAHSVIAFEMEGAGASDKLPCVVIKGGCDYADSHKNKNWQDFMAATAASVAKAMLERYILEDIAEPGQGAAAGNREAGKKGEAKVAGRFQTTRLEINPRSRKVISVGT</sequence>
<dbReference type="SUPFAM" id="SSF53167">
    <property type="entry name" value="Purine and uridine phosphorylases"/>
    <property type="match status" value="1"/>
</dbReference>
<name>A0A1Q8RWV7_9PEZI</name>
<organism evidence="1 2">
    <name type="scientific">Colletotrichum chlorophyti</name>
    <dbReference type="NCBI Taxonomy" id="708187"/>
    <lineage>
        <taxon>Eukaryota</taxon>
        <taxon>Fungi</taxon>
        <taxon>Dikarya</taxon>
        <taxon>Ascomycota</taxon>
        <taxon>Pezizomycotina</taxon>
        <taxon>Sordariomycetes</taxon>
        <taxon>Hypocreomycetidae</taxon>
        <taxon>Glomerellales</taxon>
        <taxon>Glomerellaceae</taxon>
        <taxon>Colletotrichum</taxon>
    </lineage>
</organism>
<dbReference type="AlphaFoldDB" id="A0A1Q8RWV7"/>
<dbReference type="InterPro" id="IPR053137">
    <property type="entry name" value="NLR-like"/>
</dbReference>
<dbReference type="GO" id="GO:0003824">
    <property type="term" value="F:catalytic activity"/>
    <property type="evidence" value="ECO:0007669"/>
    <property type="project" value="InterPro"/>
</dbReference>
<reference evidence="1 2" key="1">
    <citation type="submission" date="2016-11" db="EMBL/GenBank/DDBJ databases">
        <title>Draft Genome Assembly of Colletotrichum chlorophyti a pathogen of herbaceous plants.</title>
        <authorList>
            <person name="Gan P."/>
            <person name="Narusaka M."/>
            <person name="Tsushima A."/>
            <person name="Narusaka Y."/>
            <person name="Takano Y."/>
            <person name="Shirasu K."/>
        </authorList>
    </citation>
    <scope>NUCLEOTIDE SEQUENCE [LARGE SCALE GENOMIC DNA]</scope>
    <source>
        <strain evidence="1 2">NTL11</strain>
    </source>
</reference>
<evidence type="ECO:0008006" key="3">
    <source>
        <dbReference type="Google" id="ProtNLM"/>
    </source>
</evidence>
<evidence type="ECO:0000313" key="1">
    <source>
        <dbReference type="EMBL" id="OLN89323.1"/>
    </source>
</evidence>
<proteinExistence type="predicted"/>
<accession>A0A1Q8RWV7</accession>
<dbReference type="PANTHER" id="PTHR46082">
    <property type="entry name" value="ATP/GTP-BINDING PROTEIN-RELATED"/>
    <property type="match status" value="1"/>
</dbReference>
<dbReference type="Gene3D" id="3.40.50.1580">
    <property type="entry name" value="Nucleoside phosphorylase domain"/>
    <property type="match status" value="1"/>
</dbReference>
<gene>
    <name evidence="1" type="ORF">CCHL11_08980</name>
</gene>
<dbReference type="PANTHER" id="PTHR46082:SF6">
    <property type="entry name" value="AAA+ ATPASE DOMAIN-CONTAINING PROTEIN-RELATED"/>
    <property type="match status" value="1"/>
</dbReference>
<dbReference type="STRING" id="708187.A0A1Q8RWV7"/>
<dbReference type="OrthoDB" id="20872at2759"/>
<keyword evidence="2" id="KW-1185">Reference proteome</keyword>
<evidence type="ECO:0000313" key="2">
    <source>
        <dbReference type="Proteomes" id="UP000186583"/>
    </source>
</evidence>
<comment type="caution">
    <text evidence="1">The sequence shown here is derived from an EMBL/GenBank/DDBJ whole genome shotgun (WGS) entry which is preliminary data.</text>
</comment>
<dbReference type="GO" id="GO:0009116">
    <property type="term" value="P:nucleoside metabolic process"/>
    <property type="evidence" value="ECO:0007669"/>
    <property type="project" value="InterPro"/>
</dbReference>
<protein>
    <recommendedName>
        <fullName evidence="3">Nucleoside phosphorylase domain-containing protein</fullName>
    </recommendedName>
</protein>
<dbReference type="Proteomes" id="UP000186583">
    <property type="component" value="Unassembled WGS sequence"/>
</dbReference>
<dbReference type="InterPro" id="IPR035994">
    <property type="entry name" value="Nucleoside_phosphorylase_sf"/>
</dbReference>
<dbReference type="EMBL" id="MPGH01000077">
    <property type="protein sequence ID" value="OLN89323.1"/>
    <property type="molecule type" value="Genomic_DNA"/>
</dbReference>